<keyword evidence="2" id="KW-1133">Transmembrane helix</keyword>
<evidence type="ECO:0000256" key="2">
    <source>
        <dbReference type="SAM" id="Phobius"/>
    </source>
</evidence>
<keyword evidence="2" id="KW-0812">Transmembrane</keyword>
<sequence>MKTIMRVIPLFVLFMVGTYFLPRFFDNEQAGSIVTKENIVSEKAMDSFPKESTEMEQTELPAEGYAYYINQPVDDFIEIFGQPEKKEAESNGKQRWMYGKDNQHAFQIGIEHEQIQDILVTGSDLDVAPFKINMSRGEMYQSASFYLTFELNVQQQTYQLELSENQLHHFPLVAFDNQAYAAIYMDGSTNEINAIHYMSAANLLYAGLYDSTPVIPEKEQQSFVDATAKEQNIIEQVIVMLNNFREKAELAPLTIDLTMSAMGYAVFDYQQEHREEMENSKETPEEDSSKRNVIVHDFSDREQENQTSQESSQDSSSDQNAETLLDEALLKQFLKEKQIDQQKVRLFYAPLNQEPATLVPYWFTYKQMQALLMDHKMSRIGIAIKQQHILLLLDDGSVTAY</sequence>
<keyword evidence="5" id="KW-1185">Reference proteome</keyword>
<gene>
    <name evidence="4" type="ORF">SAMN04489868_10629</name>
</gene>
<dbReference type="Pfam" id="PF14504">
    <property type="entry name" value="CAP_assoc_N"/>
    <property type="match status" value="1"/>
</dbReference>
<dbReference type="Proteomes" id="UP000198668">
    <property type="component" value="Unassembled WGS sequence"/>
</dbReference>
<accession>A0A1I3BEN7</accession>
<feature type="compositionally biased region" description="Low complexity" evidence="1">
    <location>
        <begin position="305"/>
        <end position="320"/>
    </location>
</feature>
<keyword evidence="2" id="KW-0472">Membrane</keyword>
<name>A0A1I3BEN7_9LACT</name>
<dbReference type="Gene3D" id="3.40.33.10">
    <property type="entry name" value="CAP"/>
    <property type="match status" value="1"/>
</dbReference>
<dbReference type="RefSeq" id="WP_092091488.1">
    <property type="nucleotide sequence ID" value="NZ_FOQE01000006.1"/>
</dbReference>
<dbReference type="InterPro" id="IPR029410">
    <property type="entry name" value="CAP_assoc"/>
</dbReference>
<feature type="domain" description="CAP-associated" evidence="3">
    <location>
        <begin position="69"/>
        <end position="204"/>
    </location>
</feature>
<dbReference type="EMBL" id="FOQE01000006">
    <property type="protein sequence ID" value="SFH60775.1"/>
    <property type="molecule type" value="Genomic_DNA"/>
</dbReference>
<evidence type="ECO:0000259" key="3">
    <source>
        <dbReference type="Pfam" id="PF14504"/>
    </source>
</evidence>
<organism evidence="4 5">
    <name type="scientific">Pisciglobus halotolerans</name>
    <dbReference type="NCBI Taxonomy" id="745365"/>
    <lineage>
        <taxon>Bacteria</taxon>
        <taxon>Bacillati</taxon>
        <taxon>Bacillota</taxon>
        <taxon>Bacilli</taxon>
        <taxon>Lactobacillales</taxon>
        <taxon>Carnobacteriaceae</taxon>
    </lineage>
</organism>
<feature type="transmembrane region" description="Helical" evidence="2">
    <location>
        <begin position="7"/>
        <end position="25"/>
    </location>
</feature>
<protein>
    <submittedName>
        <fullName evidence="4">CAP-associated N-terminal</fullName>
    </submittedName>
</protein>
<dbReference type="InterPro" id="IPR035940">
    <property type="entry name" value="CAP_sf"/>
</dbReference>
<feature type="compositionally biased region" description="Basic and acidic residues" evidence="1">
    <location>
        <begin position="273"/>
        <end position="290"/>
    </location>
</feature>
<evidence type="ECO:0000313" key="4">
    <source>
        <dbReference type="EMBL" id="SFH60775.1"/>
    </source>
</evidence>
<reference evidence="4 5" key="1">
    <citation type="submission" date="2016-10" db="EMBL/GenBank/DDBJ databases">
        <authorList>
            <person name="de Groot N.N."/>
        </authorList>
    </citation>
    <scope>NUCLEOTIDE SEQUENCE [LARGE SCALE GENOMIC DNA]</scope>
    <source>
        <strain evidence="4 5">DSM 27630</strain>
    </source>
</reference>
<evidence type="ECO:0000256" key="1">
    <source>
        <dbReference type="SAM" id="MobiDB-lite"/>
    </source>
</evidence>
<dbReference type="AlphaFoldDB" id="A0A1I3BEN7"/>
<proteinExistence type="predicted"/>
<feature type="region of interest" description="Disordered" evidence="1">
    <location>
        <begin position="300"/>
        <end position="321"/>
    </location>
</feature>
<evidence type="ECO:0000313" key="5">
    <source>
        <dbReference type="Proteomes" id="UP000198668"/>
    </source>
</evidence>
<feature type="region of interest" description="Disordered" evidence="1">
    <location>
        <begin position="273"/>
        <end position="292"/>
    </location>
</feature>
<dbReference type="OrthoDB" id="9783944at2"/>